<dbReference type="Proteomes" id="UP000026961">
    <property type="component" value="Chromosome 2"/>
</dbReference>
<evidence type="ECO:0000256" key="1">
    <source>
        <dbReference type="SAM" id="MobiDB-lite"/>
    </source>
</evidence>
<protein>
    <submittedName>
        <fullName evidence="2">Uncharacterized protein</fullName>
    </submittedName>
</protein>
<sequence>MPSHLTHPRSGMLADDLRCRNALSGLGKCHPHRAFAAAAAAFASTTVAETELDLASPIPSSSSSSSSAAAATPSLAAGFQNGGHPQTLAFCLPPTAPAVADAVEAAAREEDAATDRDRAIRCSRSMRVWTRPTASPDADEEEDGDAHVQGQGRTCAQLGQRRRSLSRRQCGHTPPPDLATGCFRHRHSSPPPPPPPTATAAFSAFIPLSPARAVGCCVSPSLNSAPRFSERKRGGVTHNVAVERNGNGIERDGGHNEGATTGAYY</sequence>
<feature type="region of interest" description="Disordered" evidence="1">
    <location>
        <begin position="246"/>
        <end position="265"/>
    </location>
</feature>
<dbReference type="HOGENOM" id="CLU_1051184_0_0_1"/>
<evidence type="ECO:0000313" key="3">
    <source>
        <dbReference type="Proteomes" id="UP000026961"/>
    </source>
</evidence>
<reference evidence="2" key="2">
    <citation type="submission" date="2018-05" db="EMBL/GenBank/DDBJ databases">
        <title>OgluRS3 (Oryza glumaepatula Reference Sequence Version 3).</title>
        <authorList>
            <person name="Zhang J."/>
            <person name="Kudrna D."/>
            <person name="Lee S."/>
            <person name="Talag J."/>
            <person name="Welchert J."/>
            <person name="Wing R.A."/>
        </authorList>
    </citation>
    <scope>NUCLEOTIDE SEQUENCE [LARGE SCALE GENOMIC DNA]</scope>
</reference>
<dbReference type="AlphaFoldDB" id="A0A0D9YWR0"/>
<accession>A0A0D9YWR0</accession>
<name>A0A0D9YWR0_9ORYZ</name>
<reference evidence="2" key="1">
    <citation type="submission" date="2015-04" db="UniProtKB">
        <authorList>
            <consortium name="EnsemblPlants"/>
        </authorList>
    </citation>
    <scope>IDENTIFICATION</scope>
</reference>
<dbReference type="EnsemblPlants" id="OGLUM02G29260.1">
    <property type="protein sequence ID" value="OGLUM02G29260.1"/>
    <property type="gene ID" value="OGLUM02G29260"/>
</dbReference>
<organism evidence="2">
    <name type="scientific">Oryza glumipatula</name>
    <dbReference type="NCBI Taxonomy" id="40148"/>
    <lineage>
        <taxon>Eukaryota</taxon>
        <taxon>Viridiplantae</taxon>
        <taxon>Streptophyta</taxon>
        <taxon>Embryophyta</taxon>
        <taxon>Tracheophyta</taxon>
        <taxon>Spermatophyta</taxon>
        <taxon>Magnoliopsida</taxon>
        <taxon>Liliopsida</taxon>
        <taxon>Poales</taxon>
        <taxon>Poaceae</taxon>
        <taxon>BOP clade</taxon>
        <taxon>Oryzoideae</taxon>
        <taxon>Oryzeae</taxon>
        <taxon>Oryzinae</taxon>
        <taxon>Oryza</taxon>
    </lineage>
</organism>
<keyword evidence="3" id="KW-1185">Reference proteome</keyword>
<proteinExistence type="predicted"/>
<feature type="compositionally biased region" description="Basic residues" evidence="1">
    <location>
        <begin position="160"/>
        <end position="170"/>
    </location>
</feature>
<dbReference type="Gramene" id="OGLUM02G29260.1">
    <property type="protein sequence ID" value="OGLUM02G29260.1"/>
    <property type="gene ID" value="OGLUM02G29260"/>
</dbReference>
<evidence type="ECO:0000313" key="2">
    <source>
        <dbReference type="EnsemblPlants" id="OGLUM02G29260.1"/>
    </source>
</evidence>
<feature type="region of interest" description="Disordered" evidence="1">
    <location>
        <begin position="130"/>
        <end position="196"/>
    </location>
</feature>